<dbReference type="Pfam" id="PF01301">
    <property type="entry name" value="Glyco_hydro_35"/>
    <property type="match status" value="1"/>
</dbReference>
<name>A0A4V3B3T9_9MICO</name>
<evidence type="ECO:0000313" key="5">
    <source>
        <dbReference type="Proteomes" id="UP000295633"/>
    </source>
</evidence>
<dbReference type="InterPro" id="IPR017853">
    <property type="entry name" value="GH"/>
</dbReference>
<comment type="similarity">
    <text evidence="1 2">Belongs to the glycosyl hydrolase 35 family.</text>
</comment>
<evidence type="ECO:0000259" key="3">
    <source>
        <dbReference type="Pfam" id="PF01301"/>
    </source>
</evidence>
<dbReference type="AlphaFoldDB" id="A0A4V3B3T9"/>
<organism evidence="4 5">
    <name type="scientific">Microbacterium oleivorans</name>
    <dbReference type="NCBI Taxonomy" id="273677"/>
    <lineage>
        <taxon>Bacteria</taxon>
        <taxon>Bacillati</taxon>
        <taxon>Actinomycetota</taxon>
        <taxon>Actinomycetes</taxon>
        <taxon>Micrococcales</taxon>
        <taxon>Microbacteriaceae</taxon>
        <taxon>Microbacterium</taxon>
    </lineage>
</organism>
<proteinExistence type="inferred from homology"/>
<feature type="domain" description="Glycoside hydrolase 35 catalytic" evidence="3">
    <location>
        <begin position="39"/>
        <end position="176"/>
    </location>
</feature>
<dbReference type="STRING" id="273677.BW34_00687"/>
<evidence type="ECO:0000256" key="1">
    <source>
        <dbReference type="ARBA" id="ARBA00009809"/>
    </source>
</evidence>
<dbReference type="PANTHER" id="PTHR23421">
    <property type="entry name" value="BETA-GALACTOSIDASE RELATED"/>
    <property type="match status" value="1"/>
</dbReference>
<dbReference type="PRINTS" id="PR00742">
    <property type="entry name" value="GLHYDRLASE35"/>
</dbReference>
<dbReference type="InterPro" id="IPR031330">
    <property type="entry name" value="Gly_Hdrlase_35_cat"/>
</dbReference>
<dbReference type="EMBL" id="SMZX01000001">
    <property type="protein sequence ID" value="TDL46093.1"/>
    <property type="molecule type" value="Genomic_DNA"/>
</dbReference>
<comment type="caution">
    <text evidence="4">The sequence shown here is derived from an EMBL/GenBank/DDBJ whole genome shotgun (WGS) entry which is preliminary data.</text>
</comment>
<reference evidence="4 5" key="1">
    <citation type="submission" date="2019-03" db="EMBL/GenBank/DDBJ databases">
        <title>Genome Sequencing and Assembly of Various Microbes Isolated from Partially Reclaimed Soil and Acid Mine Drainage (AMD) Site.</title>
        <authorList>
            <person name="Steinbock B."/>
            <person name="Bechtold R."/>
            <person name="Sevigny J.L."/>
            <person name="Thomas D."/>
            <person name="Cuthill L.R."/>
            <person name="Aveiro Johannsen E.J."/>
            <person name="Thomas K."/>
            <person name="Ghosh A."/>
        </authorList>
    </citation>
    <scope>NUCLEOTIDE SEQUENCE [LARGE SCALE GENOMIC DNA]</scope>
    <source>
        <strain evidence="4 5">F-B2</strain>
    </source>
</reference>
<dbReference type="Gene3D" id="3.20.20.80">
    <property type="entry name" value="Glycosidases"/>
    <property type="match status" value="1"/>
</dbReference>
<protein>
    <recommendedName>
        <fullName evidence="3">Glycoside hydrolase 35 catalytic domain-containing protein</fullName>
    </recommendedName>
</protein>
<evidence type="ECO:0000256" key="2">
    <source>
        <dbReference type="RuleBase" id="RU003679"/>
    </source>
</evidence>
<dbReference type="InterPro" id="IPR001944">
    <property type="entry name" value="Glycoside_Hdrlase_35"/>
</dbReference>
<dbReference type="RefSeq" id="WP_133399140.1">
    <property type="nucleotide sequence ID" value="NZ_SMZX01000001.1"/>
</dbReference>
<gene>
    <name evidence="4" type="ORF">E2R54_06605</name>
</gene>
<evidence type="ECO:0000313" key="4">
    <source>
        <dbReference type="EMBL" id="TDL46093.1"/>
    </source>
</evidence>
<dbReference type="GO" id="GO:0004553">
    <property type="term" value="F:hydrolase activity, hydrolyzing O-glycosyl compounds"/>
    <property type="evidence" value="ECO:0007669"/>
    <property type="project" value="InterPro"/>
</dbReference>
<dbReference type="GO" id="GO:0005975">
    <property type="term" value="P:carbohydrate metabolic process"/>
    <property type="evidence" value="ECO:0007669"/>
    <property type="project" value="InterPro"/>
</dbReference>
<dbReference type="SUPFAM" id="SSF51445">
    <property type="entry name" value="(Trans)glycosidases"/>
    <property type="match status" value="1"/>
</dbReference>
<accession>A0A4V3B3T9</accession>
<dbReference type="Proteomes" id="UP000295633">
    <property type="component" value="Unassembled WGS sequence"/>
</dbReference>
<sequence>MTRVHALTVRPPAAIELADIRPSAGDDSGVEVTVQSVRQDGIPVFPITGEIHYSRIPREKWMPVLTAARAGGLTHVSTYALWNHHEPERGRIDFTGGLDVRAFLETARDAGLGLILRIGPYAHAEARYGGLPDWLVDSGLPLRTNDPAYLAEVERWYTELARQVSGIPLFSIQVDNELYDGADHLTRLREMAEGFGLRAPIWTATGWGGAQLPDGFLPVYGGYPESFWVDADVEPDLRSHANFYPSPRRDDDSIGADHRAGAPVVEAARAPHPFTTCELGSGMTSAYHRRLDVPAAEVAALAMAKLASGSVWQGYYMYADGRNPRRGLQESHAAAGPNDFPEIAYDFGAPVQVDGATRPSWAALRRQHLMLAQWGSALATMPAFFADDAVDSPDLTGLRWSVRSDGHRGFVFVVNRHPGVDLPRHESVRFEVGDTVFPEVDIPTGAVFAWPFGMPLGEATVHWLTAQPVTEVLWRGVPLLVAAATDGIPPQLSADADVAEVASERGRLWELSRVGGVVARVLVLDETDADAVALAGGRLVWAPGAVVTADGEVTFTGDAAAAPRVEVLGDDGWVAVDVEPGHVAEVAVTLGRSAGAPPAGAEQGGRASIPTDWDAAAIVALAVDPADERALRLVWTGDIARAWVGDRLVTDALWTGRPWRIPADLRGDATELQIEILPGPPSGAVRFPGAPPVGAAIVRAELEPRSRVRV</sequence>